<evidence type="ECO:0000313" key="9">
    <source>
        <dbReference type="Proteomes" id="UP001175271"/>
    </source>
</evidence>
<sequence length="584" mass="66041">MRLCLKVLVGLLLAALLVLGLILLIAFPLGIFPAVLQQRLLLSSDNGTVTAYWQRLPMHSHYDFYLFNTSNPDEIEFFGMQASVQEVGPYVFKEVEEKDNIMWLNSGHEVFFKNEKMWVYDSEASCKKCSYEDEFVLPNAAYMAVSNLEKQNQINRLQLLLLDLSLLAMGEHPYRKVSMKGVLFESYDDPLIDFMHSTFFQKDLPTFLGQPSMEQVLGFPMPDLQYVGYFPKYNLTNDETYVVKTGKDDASKLNSIVNWAGSPQLEWWGDDYANNLVGTTDGSFNKPFPKKSDTYRIFRSLTCRTFPMHYEKDATVNGIDGYVFRVSPDSYNTQLKVNQGYFFNNTFNKDYFPDWPCQGRPIPAASNDTDCSSVNCLDSQNFCVPCCNGSTIRGQVYMPPGLVALKCFPGRNKSMVIPAAISPPHFVDSPPEVASSILGLHPTRSKHNTGHFTLQTYTGNTIDARFRVQLSIAVYQDNDLTSLNHMRSSMIPCFWLEVRVSLLSYALDYLNTNTSVIPKAILGVGIGITALSCILGTLFVFCLIRSHGRQGSSSEFTEFERFSKPVSHPKAWSAESLFERTPQY</sequence>
<dbReference type="Pfam" id="PF01130">
    <property type="entry name" value="CD36"/>
    <property type="match status" value="1"/>
</dbReference>
<dbReference type="EMBL" id="JAUCMV010000004">
    <property type="protein sequence ID" value="KAK0403884.1"/>
    <property type="molecule type" value="Genomic_DNA"/>
</dbReference>
<keyword evidence="9" id="KW-1185">Reference proteome</keyword>
<proteinExistence type="inferred from homology"/>
<dbReference type="GO" id="GO:0016020">
    <property type="term" value="C:membrane"/>
    <property type="evidence" value="ECO:0007669"/>
    <property type="project" value="UniProtKB-SubCell"/>
</dbReference>
<name>A0AA39HFS6_9BILA</name>
<dbReference type="InterPro" id="IPR002159">
    <property type="entry name" value="CD36_fam"/>
</dbReference>
<keyword evidence="3 7" id="KW-0812">Transmembrane</keyword>
<evidence type="ECO:0000256" key="6">
    <source>
        <dbReference type="ARBA" id="ARBA00023180"/>
    </source>
</evidence>
<evidence type="ECO:0000313" key="8">
    <source>
        <dbReference type="EMBL" id="KAK0403884.1"/>
    </source>
</evidence>
<feature type="transmembrane region" description="Helical" evidence="7">
    <location>
        <begin position="520"/>
        <end position="544"/>
    </location>
</feature>
<evidence type="ECO:0000256" key="3">
    <source>
        <dbReference type="ARBA" id="ARBA00022692"/>
    </source>
</evidence>
<evidence type="ECO:0000256" key="4">
    <source>
        <dbReference type="ARBA" id="ARBA00022989"/>
    </source>
</evidence>
<accession>A0AA39HFS6</accession>
<protein>
    <submittedName>
        <fullName evidence="8">Uncharacterized protein</fullName>
    </submittedName>
</protein>
<organism evidence="8 9">
    <name type="scientific">Steinernema hermaphroditum</name>
    <dbReference type="NCBI Taxonomy" id="289476"/>
    <lineage>
        <taxon>Eukaryota</taxon>
        <taxon>Metazoa</taxon>
        <taxon>Ecdysozoa</taxon>
        <taxon>Nematoda</taxon>
        <taxon>Chromadorea</taxon>
        <taxon>Rhabditida</taxon>
        <taxon>Tylenchina</taxon>
        <taxon>Panagrolaimomorpha</taxon>
        <taxon>Strongyloidoidea</taxon>
        <taxon>Steinernematidae</taxon>
        <taxon>Steinernema</taxon>
    </lineage>
</organism>
<comment type="caution">
    <text evidence="8">The sequence shown here is derived from an EMBL/GenBank/DDBJ whole genome shotgun (WGS) entry which is preliminary data.</text>
</comment>
<dbReference type="PANTHER" id="PTHR11923:SF106">
    <property type="entry name" value="SCAVENGER RECEPTOR (CD36 FAMILY) RELATED"/>
    <property type="match status" value="1"/>
</dbReference>
<reference evidence="8" key="1">
    <citation type="submission" date="2023-06" db="EMBL/GenBank/DDBJ databases">
        <title>Genomic analysis of the entomopathogenic nematode Steinernema hermaphroditum.</title>
        <authorList>
            <person name="Schwarz E.M."/>
            <person name="Heppert J.K."/>
            <person name="Baniya A."/>
            <person name="Schwartz H.T."/>
            <person name="Tan C.-H."/>
            <person name="Antoshechkin I."/>
            <person name="Sternberg P.W."/>
            <person name="Goodrich-Blair H."/>
            <person name="Dillman A.R."/>
        </authorList>
    </citation>
    <scope>NUCLEOTIDE SEQUENCE</scope>
    <source>
        <strain evidence="8">PS9179</strain>
        <tissue evidence="8">Whole animal</tissue>
    </source>
</reference>
<dbReference type="GO" id="GO:0005737">
    <property type="term" value="C:cytoplasm"/>
    <property type="evidence" value="ECO:0007669"/>
    <property type="project" value="TreeGrafter"/>
</dbReference>
<dbReference type="PANTHER" id="PTHR11923">
    <property type="entry name" value="SCAVENGER RECEPTOR CLASS B TYPE-1 SR-B1"/>
    <property type="match status" value="1"/>
</dbReference>
<keyword evidence="4 7" id="KW-1133">Transmembrane helix</keyword>
<evidence type="ECO:0000256" key="7">
    <source>
        <dbReference type="SAM" id="Phobius"/>
    </source>
</evidence>
<keyword evidence="5 7" id="KW-0472">Membrane</keyword>
<dbReference type="Proteomes" id="UP001175271">
    <property type="component" value="Unassembled WGS sequence"/>
</dbReference>
<evidence type="ECO:0000256" key="5">
    <source>
        <dbReference type="ARBA" id="ARBA00023136"/>
    </source>
</evidence>
<comment type="subcellular location">
    <subcellularLocation>
        <location evidence="1">Membrane</location>
    </subcellularLocation>
</comment>
<evidence type="ECO:0000256" key="1">
    <source>
        <dbReference type="ARBA" id="ARBA00004370"/>
    </source>
</evidence>
<evidence type="ECO:0000256" key="2">
    <source>
        <dbReference type="ARBA" id="ARBA00010532"/>
    </source>
</evidence>
<dbReference type="PRINTS" id="PR01609">
    <property type="entry name" value="CD36FAMILY"/>
</dbReference>
<dbReference type="GO" id="GO:0005044">
    <property type="term" value="F:scavenger receptor activity"/>
    <property type="evidence" value="ECO:0007669"/>
    <property type="project" value="TreeGrafter"/>
</dbReference>
<gene>
    <name evidence="8" type="ORF">QR680_017177</name>
</gene>
<dbReference type="AlphaFoldDB" id="A0AA39HFS6"/>
<keyword evidence="6" id="KW-0325">Glycoprotein</keyword>
<comment type="similarity">
    <text evidence="2">Belongs to the CD36 family.</text>
</comment>